<feature type="signal peptide" evidence="1">
    <location>
        <begin position="1"/>
        <end position="21"/>
    </location>
</feature>
<keyword evidence="4" id="KW-1185">Reference proteome</keyword>
<sequence>MKKIILLFSVVCLLVTHNVVAQEPVTGIKGGVNLTTLTIDGNNDENLKFGFHVGVFNKIPLNSKFAIQPELLYSSKGMKQSFETNGIGGGDTKFNLNYIDLPVYLVYNLSRDFEFQFGPYLSYLANANFKTEAEVLDAFAFESEDEIDRDNFHSLDFGLSAGLAFDLQMVVVGFNYSFGLTPVAKDNRYSYAFLDDAKNSVIRLYAGLKF</sequence>
<proteinExistence type="predicted"/>
<evidence type="ECO:0000256" key="1">
    <source>
        <dbReference type="SAM" id="SignalP"/>
    </source>
</evidence>
<dbReference type="STRING" id="655355.SAMN05216283_10955"/>
<protein>
    <submittedName>
        <fullName evidence="3">Outer membrane protein beta-barrel domain-containing protein</fullName>
    </submittedName>
</protein>
<evidence type="ECO:0000313" key="4">
    <source>
        <dbReference type="Proteomes" id="UP000198964"/>
    </source>
</evidence>
<dbReference type="InterPro" id="IPR025665">
    <property type="entry name" value="Beta-barrel_OMP_2"/>
</dbReference>
<gene>
    <name evidence="3" type="ORF">SAMN05216283_10955</name>
</gene>
<dbReference type="Proteomes" id="UP000198964">
    <property type="component" value="Unassembled WGS sequence"/>
</dbReference>
<accession>A0A1I2JMZ4</accession>
<dbReference type="EMBL" id="FONW01000009">
    <property type="protein sequence ID" value="SFF55609.1"/>
    <property type="molecule type" value="Genomic_DNA"/>
</dbReference>
<evidence type="ECO:0000313" key="3">
    <source>
        <dbReference type="EMBL" id="SFF55609.1"/>
    </source>
</evidence>
<name>A0A1I2JMZ4_9BACT</name>
<evidence type="ECO:0000259" key="2">
    <source>
        <dbReference type="Pfam" id="PF13568"/>
    </source>
</evidence>
<reference evidence="3 4" key="1">
    <citation type="submission" date="2016-10" db="EMBL/GenBank/DDBJ databases">
        <authorList>
            <person name="de Groot N.N."/>
        </authorList>
    </citation>
    <scope>NUCLEOTIDE SEQUENCE [LARGE SCALE GENOMIC DNA]</scope>
    <source>
        <strain evidence="3 4">CGMCC 1.9156</strain>
    </source>
</reference>
<keyword evidence="1" id="KW-0732">Signal</keyword>
<organism evidence="3 4">
    <name type="scientific">Sunxiuqinia elliptica</name>
    <dbReference type="NCBI Taxonomy" id="655355"/>
    <lineage>
        <taxon>Bacteria</taxon>
        <taxon>Pseudomonadati</taxon>
        <taxon>Bacteroidota</taxon>
        <taxon>Bacteroidia</taxon>
        <taxon>Marinilabiliales</taxon>
        <taxon>Prolixibacteraceae</taxon>
        <taxon>Sunxiuqinia</taxon>
    </lineage>
</organism>
<dbReference type="AlphaFoldDB" id="A0A1I2JMZ4"/>
<feature type="chain" id="PRO_5011435608" evidence="1">
    <location>
        <begin position="22"/>
        <end position="210"/>
    </location>
</feature>
<dbReference type="RefSeq" id="WP_093920748.1">
    <property type="nucleotide sequence ID" value="NZ_FONW01000009.1"/>
</dbReference>
<dbReference type="Pfam" id="PF13568">
    <property type="entry name" value="OMP_b-brl_2"/>
    <property type="match status" value="1"/>
</dbReference>
<feature type="domain" description="Outer membrane protein beta-barrel" evidence="2">
    <location>
        <begin position="27"/>
        <end position="183"/>
    </location>
</feature>